<gene>
    <name evidence="2" type="ORF">CHGG_01706</name>
</gene>
<dbReference type="AlphaFoldDB" id="Q2HDJ8"/>
<dbReference type="InterPro" id="IPR050656">
    <property type="entry name" value="PINX1"/>
</dbReference>
<feature type="region of interest" description="Disordered" evidence="1">
    <location>
        <begin position="115"/>
        <end position="245"/>
    </location>
</feature>
<dbReference type="OMA" id="KTTHDHT"/>
<proteinExistence type="predicted"/>
<dbReference type="RefSeq" id="XP_001220927.1">
    <property type="nucleotide sequence ID" value="XM_001220926.1"/>
</dbReference>
<feature type="compositionally biased region" description="Low complexity" evidence="1">
    <location>
        <begin position="185"/>
        <end position="194"/>
    </location>
</feature>
<keyword evidence="3" id="KW-1185">Reference proteome</keyword>
<feature type="compositionally biased region" description="Low complexity" evidence="1">
    <location>
        <begin position="127"/>
        <end position="140"/>
    </location>
</feature>
<dbReference type="Proteomes" id="UP000001056">
    <property type="component" value="Unassembled WGS sequence"/>
</dbReference>
<evidence type="ECO:0000313" key="3">
    <source>
        <dbReference type="Proteomes" id="UP000001056"/>
    </source>
</evidence>
<dbReference type="VEuPathDB" id="FungiDB:CHGG_01706"/>
<organism evidence="2 3">
    <name type="scientific">Chaetomium globosum (strain ATCC 6205 / CBS 148.51 / DSM 1962 / NBRC 6347 / NRRL 1970)</name>
    <name type="common">Soil fungus</name>
    <dbReference type="NCBI Taxonomy" id="306901"/>
    <lineage>
        <taxon>Eukaryota</taxon>
        <taxon>Fungi</taxon>
        <taxon>Dikarya</taxon>
        <taxon>Ascomycota</taxon>
        <taxon>Pezizomycotina</taxon>
        <taxon>Sordariomycetes</taxon>
        <taxon>Sordariomycetidae</taxon>
        <taxon>Sordariales</taxon>
        <taxon>Chaetomiaceae</taxon>
        <taxon>Chaetomium</taxon>
    </lineage>
</organism>
<sequence length="245" mass="26595">MDAAALLKSQGWRGTGFSLHPTNDAIGLAKPLLISRNTDGRGIGQKKHYTSDQWWLQAFDQKLKGLDTTSKKGSVVQSVTQGKLDVIAASQPNGKYTGASGLYASFVRGGLLDGTKQEEEEEDGIRTAESTDATPATSSSDDSEGVAGSASGKKRGKRDGSESKLERRARRAARSLRKADKAARKAAAARAAQKAVEKAAKKELKRARKAGETKEERRARRAERRERKEAKRRRREGATQKSDQG</sequence>
<evidence type="ECO:0008006" key="4">
    <source>
        <dbReference type="Google" id="ProtNLM"/>
    </source>
</evidence>
<protein>
    <recommendedName>
        <fullName evidence="4">G-patch domain-containing protein</fullName>
    </recommendedName>
</protein>
<feature type="compositionally biased region" description="Basic residues" evidence="1">
    <location>
        <begin position="167"/>
        <end position="176"/>
    </location>
</feature>
<dbReference type="OrthoDB" id="3366546at2759"/>
<dbReference type="PANTHER" id="PTHR23149">
    <property type="entry name" value="G PATCH DOMAIN CONTAINING PROTEIN"/>
    <property type="match status" value="1"/>
</dbReference>
<dbReference type="PANTHER" id="PTHR23149:SF33">
    <property type="entry name" value="PROTEIN TMA23"/>
    <property type="match status" value="1"/>
</dbReference>
<feature type="compositionally biased region" description="Basic and acidic residues" evidence="1">
    <location>
        <begin position="209"/>
        <end position="229"/>
    </location>
</feature>
<evidence type="ECO:0000256" key="1">
    <source>
        <dbReference type="SAM" id="MobiDB-lite"/>
    </source>
</evidence>
<name>Q2HDJ8_CHAGB</name>
<reference evidence="3" key="1">
    <citation type="journal article" date="2015" name="Genome Announc.">
        <title>Draft genome sequence of the cellulolytic fungus Chaetomium globosum.</title>
        <authorList>
            <person name="Cuomo C.A."/>
            <person name="Untereiner W.A."/>
            <person name="Ma L.-J."/>
            <person name="Grabherr M."/>
            <person name="Birren B.W."/>
        </authorList>
    </citation>
    <scope>NUCLEOTIDE SEQUENCE [LARGE SCALE GENOMIC DNA]</scope>
    <source>
        <strain evidence="3">ATCC 6205 / CBS 148.51 / DSM 1962 / NBRC 6347 / NRRL 1970</strain>
    </source>
</reference>
<dbReference type="GeneID" id="4387516"/>
<dbReference type="HOGENOM" id="CLU_082196_0_0_1"/>
<evidence type="ECO:0000313" key="2">
    <source>
        <dbReference type="EMBL" id="EAQ93471.1"/>
    </source>
</evidence>
<dbReference type="eggNOG" id="ENOG502S8NF">
    <property type="taxonomic scope" value="Eukaryota"/>
</dbReference>
<dbReference type="STRING" id="306901.Q2HDJ8"/>
<dbReference type="EMBL" id="CH408029">
    <property type="protein sequence ID" value="EAQ93471.1"/>
    <property type="molecule type" value="Genomic_DNA"/>
</dbReference>
<dbReference type="InParanoid" id="Q2HDJ8"/>
<accession>Q2HDJ8</accession>